<gene>
    <name evidence="2" type="ORF">BTUL_0136g00280</name>
</gene>
<evidence type="ECO:0000313" key="2">
    <source>
        <dbReference type="EMBL" id="TGO10405.1"/>
    </source>
</evidence>
<dbReference type="AlphaFoldDB" id="A0A4Z1EDN4"/>
<dbReference type="Proteomes" id="UP000297777">
    <property type="component" value="Unassembled WGS sequence"/>
</dbReference>
<evidence type="ECO:0000313" key="3">
    <source>
        <dbReference type="Proteomes" id="UP000297777"/>
    </source>
</evidence>
<sequence>MPKKSKPPKPTLPKQRSLRSNVNTHAVYCMHCDTEYQIFVPKCPNCSLPQYEGSIRPRRPANYYEDDFNDGTTFTCFMKLPLEIRVMVWEASLPGPRVVLLRPTWIFGWKTARCFGSHEVIRIPDYVLQSSNPVTALYVCRESFNIASTRYTQTFASPESPFKTWFDFDVDTLCIAPNEVFHHRLPGIENLKRLAVFAEPLPVTALDKEYDTEEWWWSFQNPYVLEVFLDVCLVDAGRLEELTLVTGRYPCNTHVFTPKRSFDLSFIEFQDIDASLKLYTGPYEPKLEESIQFIQQEYAAQLRSLASIKFDKLEEYRSVTYGAPVYEMPVIRNLIVTTTSMKAKLERVKAAFQVKKAEYMKSNKLLAT</sequence>
<reference evidence="2 3" key="1">
    <citation type="submission" date="2017-12" db="EMBL/GenBank/DDBJ databases">
        <title>Comparative genomics of Botrytis spp.</title>
        <authorList>
            <person name="Valero-Jimenez C.A."/>
            <person name="Tapia P."/>
            <person name="Veloso J."/>
            <person name="Silva-Moreno E."/>
            <person name="Staats M."/>
            <person name="Valdes J.H."/>
            <person name="Van Kan J.A.L."/>
        </authorList>
    </citation>
    <scope>NUCLEOTIDE SEQUENCE [LARGE SCALE GENOMIC DNA]</scope>
    <source>
        <strain evidence="2 3">Bt9001</strain>
    </source>
</reference>
<evidence type="ECO:0000259" key="1">
    <source>
        <dbReference type="Pfam" id="PF20150"/>
    </source>
</evidence>
<keyword evidence="3" id="KW-1185">Reference proteome</keyword>
<organism evidence="2 3">
    <name type="scientific">Botrytis tulipae</name>
    <dbReference type="NCBI Taxonomy" id="87230"/>
    <lineage>
        <taxon>Eukaryota</taxon>
        <taxon>Fungi</taxon>
        <taxon>Dikarya</taxon>
        <taxon>Ascomycota</taxon>
        <taxon>Pezizomycotina</taxon>
        <taxon>Leotiomycetes</taxon>
        <taxon>Helotiales</taxon>
        <taxon>Sclerotiniaceae</taxon>
        <taxon>Botrytis</taxon>
    </lineage>
</organism>
<dbReference type="InterPro" id="IPR045518">
    <property type="entry name" value="2EXR"/>
</dbReference>
<dbReference type="Pfam" id="PF20150">
    <property type="entry name" value="2EXR"/>
    <property type="match status" value="1"/>
</dbReference>
<accession>A0A4Z1EDN4</accession>
<proteinExistence type="predicted"/>
<feature type="domain" description="2EXR" evidence="1">
    <location>
        <begin position="74"/>
        <end position="173"/>
    </location>
</feature>
<dbReference type="PANTHER" id="PTHR35910">
    <property type="entry name" value="2EXR DOMAIN-CONTAINING PROTEIN"/>
    <property type="match status" value="1"/>
</dbReference>
<dbReference type="OrthoDB" id="3437257at2759"/>
<comment type="caution">
    <text evidence="2">The sequence shown here is derived from an EMBL/GenBank/DDBJ whole genome shotgun (WGS) entry which is preliminary data.</text>
</comment>
<protein>
    <recommendedName>
        <fullName evidence="1">2EXR domain-containing protein</fullName>
    </recommendedName>
</protein>
<name>A0A4Z1EDN4_9HELO</name>
<dbReference type="EMBL" id="PQXH01000136">
    <property type="protein sequence ID" value="TGO10405.1"/>
    <property type="molecule type" value="Genomic_DNA"/>
</dbReference>
<dbReference type="PANTHER" id="PTHR35910:SF6">
    <property type="entry name" value="2EXR DOMAIN-CONTAINING PROTEIN"/>
    <property type="match status" value="1"/>
</dbReference>